<feature type="domain" description="Glycosyltransferase family 28 N-terminal" evidence="2">
    <location>
        <begin position="5"/>
        <end position="65"/>
    </location>
</feature>
<dbReference type="GO" id="GO:0008194">
    <property type="term" value="F:UDP-glycosyltransferase activity"/>
    <property type="evidence" value="ECO:0007669"/>
    <property type="project" value="InterPro"/>
</dbReference>
<keyword evidence="5" id="KW-1185">Reference proteome</keyword>
<dbReference type="PANTHER" id="PTHR48050">
    <property type="entry name" value="STEROL 3-BETA-GLUCOSYLTRANSFERASE"/>
    <property type="match status" value="1"/>
</dbReference>
<evidence type="ECO:0000256" key="1">
    <source>
        <dbReference type="ARBA" id="ARBA00022679"/>
    </source>
</evidence>
<protein>
    <submittedName>
        <fullName evidence="4">UDP-glucose--sterol glucosyltransferase</fullName>
    </submittedName>
</protein>
<dbReference type="InterPro" id="IPR010610">
    <property type="entry name" value="EryCIII-like_C"/>
</dbReference>
<reference evidence="4 5" key="1">
    <citation type="submission" date="2018-05" db="EMBL/GenBank/DDBJ databases">
        <title>Streptomyces venezuelae.</title>
        <authorList>
            <person name="Kim W."/>
            <person name="Lee N."/>
            <person name="Cho B.-K."/>
        </authorList>
    </citation>
    <scope>NUCLEOTIDE SEQUENCE [LARGE SCALE GENOMIC DNA]</scope>
    <source>
        <strain evidence="4 5">ATCC 14583</strain>
    </source>
</reference>
<dbReference type="Gene3D" id="3.40.50.2000">
    <property type="entry name" value="Glycogen Phosphorylase B"/>
    <property type="match status" value="2"/>
</dbReference>
<dbReference type="GO" id="GO:0033072">
    <property type="term" value="P:vancomycin biosynthetic process"/>
    <property type="evidence" value="ECO:0007669"/>
    <property type="project" value="UniProtKB-ARBA"/>
</dbReference>
<dbReference type="Pfam" id="PF03033">
    <property type="entry name" value="Glyco_transf_28"/>
    <property type="match status" value="1"/>
</dbReference>
<sequence length="412" mass="42593">MTRLLITAAGSYGDVAPYTGLGAGLRAAGYDVALASHRSFAPLVEAAGLRFRELPDSPATGRRAGSRTELMRSASTFVQGLGGGLVDAAVRGADLLLLSATTAPLGWQLAEAMRIPAVGAYLQPTHPTRAFAPVVGGTRSLGRIGNRALGAFSLRMVDHVYADAVRDLRARLSLPAAAPGRVRARQERARWPVLHGFSPAVVPRPADWRPGLEVVGNWWPHHDPADRLPPELDDFLSAGPPPVFIGFGSMAGGEGDGERLSEIAVSALRTAGLRGVLQSGRAGLAGSGDDILTIGEVPHALLFPRVAAVVHHAGAGTSAAALRAGAPAVPVPVAADQPFWAARLASLGAATAPVPFEDLTAPALADAIGRAVREGTHARTARRLARLLAAEDGAGHVAQAVERALRPRAATL</sequence>
<dbReference type="Proteomes" id="UP000323046">
    <property type="component" value="Chromosome"/>
</dbReference>
<evidence type="ECO:0000259" key="3">
    <source>
        <dbReference type="Pfam" id="PF06722"/>
    </source>
</evidence>
<dbReference type="Pfam" id="PF06722">
    <property type="entry name" value="EryCIII-like_C"/>
    <property type="match status" value="1"/>
</dbReference>
<accession>A0A5P2BKZ5</accession>
<dbReference type="EMBL" id="CP029193">
    <property type="protein sequence ID" value="QES31053.1"/>
    <property type="molecule type" value="Genomic_DNA"/>
</dbReference>
<evidence type="ECO:0000313" key="5">
    <source>
        <dbReference type="Proteomes" id="UP000323046"/>
    </source>
</evidence>
<dbReference type="GO" id="GO:0005975">
    <property type="term" value="P:carbohydrate metabolic process"/>
    <property type="evidence" value="ECO:0007669"/>
    <property type="project" value="InterPro"/>
</dbReference>
<proteinExistence type="predicted"/>
<evidence type="ECO:0000259" key="2">
    <source>
        <dbReference type="Pfam" id="PF03033"/>
    </source>
</evidence>
<evidence type="ECO:0000313" key="4">
    <source>
        <dbReference type="EMBL" id="QES31053.1"/>
    </source>
</evidence>
<dbReference type="InterPro" id="IPR050426">
    <property type="entry name" value="Glycosyltransferase_28"/>
</dbReference>
<keyword evidence="1 4" id="KW-0808">Transferase</keyword>
<dbReference type="GO" id="GO:0016758">
    <property type="term" value="F:hexosyltransferase activity"/>
    <property type="evidence" value="ECO:0007669"/>
    <property type="project" value="InterPro"/>
</dbReference>
<dbReference type="RefSeq" id="WP_150175245.1">
    <property type="nucleotide sequence ID" value="NZ_CP029193.1"/>
</dbReference>
<name>A0A5P2BKZ5_STRVZ</name>
<dbReference type="CDD" id="cd03784">
    <property type="entry name" value="GT1_Gtf-like"/>
    <property type="match status" value="1"/>
</dbReference>
<dbReference type="InterPro" id="IPR002213">
    <property type="entry name" value="UDP_glucos_trans"/>
</dbReference>
<gene>
    <name evidence="4" type="ORF">DEJ47_35690</name>
</gene>
<organism evidence="4 5">
    <name type="scientific">Streptomyces venezuelae</name>
    <dbReference type="NCBI Taxonomy" id="54571"/>
    <lineage>
        <taxon>Bacteria</taxon>
        <taxon>Bacillati</taxon>
        <taxon>Actinomycetota</taxon>
        <taxon>Actinomycetes</taxon>
        <taxon>Kitasatosporales</taxon>
        <taxon>Streptomycetaceae</taxon>
        <taxon>Streptomyces</taxon>
    </lineage>
</organism>
<dbReference type="SUPFAM" id="SSF53756">
    <property type="entry name" value="UDP-Glycosyltransferase/glycogen phosphorylase"/>
    <property type="match status" value="1"/>
</dbReference>
<dbReference type="InterPro" id="IPR004276">
    <property type="entry name" value="GlycoTrans_28_N"/>
</dbReference>
<dbReference type="OrthoDB" id="3253247at2"/>
<dbReference type="PANTHER" id="PTHR48050:SF13">
    <property type="entry name" value="STEROL 3-BETA-GLUCOSYLTRANSFERASE UGT80A2"/>
    <property type="match status" value="1"/>
</dbReference>
<feature type="domain" description="Erythromycin biosynthesis protein CIII-like C-terminal" evidence="3">
    <location>
        <begin position="284"/>
        <end position="401"/>
    </location>
</feature>
<dbReference type="AlphaFoldDB" id="A0A5P2BKZ5"/>
<dbReference type="FunFam" id="3.40.50.2000:FF:000009">
    <property type="entry name" value="Sterol 3-beta-glucosyltransferase UGT80A2"/>
    <property type="match status" value="1"/>
</dbReference>